<organism evidence="16 17">
    <name type="scientific">Porphyromonas loveana</name>
    <dbReference type="NCBI Taxonomy" id="1884669"/>
    <lineage>
        <taxon>Bacteria</taxon>
        <taxon>Pseudomonadati</taxon>
        <taxon>Bacteroidota</taxon>
        <taxon>Bacteroidia</taxon>
        <taxon>Bacteroidales</taxon>
        <taxon>Porphyromonadaceae</taxon>
        <taxon>Porphyromonas</taxon>
    </lineage>
</organism>
<keyword evidence="10 14" id="KW-0249">Electron transport</keyword>
<comment type="pathway">
    <text evidence="2 14">Nitrogen metabolism; nitrate reduction (assimilation).</text>
</comment>
<comment type="caution">
    <text evidence="16">The sequence shown here is derived from an EMBL/GenBank/DDBJ whole genome shotgun (WGS) entry which is preliminary data.</text>
</comment>
<feature type="binding site" evidence="14">
    <location>
        <position position="283"/>
    </location>
    <ligand>
        <name>substrate</name>
    </ligand>
</feature>
<feature type="binding site" evidence="14">
    <location>
        <position position="235"/>
    </location>
    <ligand>
        <name>Ca(2+)</name>
        <dbReference type="ChEBI" id="CHEBI:29108"/>
    </ligand>
</feature>
<dbReference type="Proteomes" id="UP000245462">
    <property type="component" value="Unassembled WGS sequence"/>
</dbReference>
<dbReference type="SUPFAM" id="SSF48695">
    <property type="entry name" value="Multiheme cytochromes"/>
    <property type="match status" value="1"/>
</dbReference>
<evidence type="ECO:0000256" key="10">
    <source>
        <dbReference type="ARBA" id="ARBA00022982"/>
    </source>
</evidence>
<feature type="binding site" description="axial binding residue" evidence="14">
    <location>
        <position position="319"/>
    </location>
    <ligand>
        <name>heme c</name>
        <dbReference type="ChEBI" id="CHEBI:61717"/>
        <label>2</label>
    </ligand>
    <ligandPart>
        <name>Fe</name>
        <dbReference type="ChEBI" id="CHEBI:18248"/>
    </ligandPart>
</feature>
<keyword evidence="15" id="KW-0812">Transmembrane</keyword>
<dbReference type="GO" id="GO:0042128">
    <property type="term" value="P:nitrate assimilation"/>
    <property type="evidence" value="ECO:0007669"/>
    <property type="project" value="UniProtKB-UniRule"/>
</dbReference>
<evidence type="ECO:0000256" key="2">
    <source>
        <dbReference type="ARBA" id="ARBA00005096"/>
    </source>
</evidence>
<evidence type="ECO:0000313" key="17">
    <source>
        <dbReference type="Proteomes" id="UP000245462"/>
    </source>
</evidence>
<dbReference type="PIRSF" id="PIRSF000243">
    <property type="entry name" value="Cyt_c552"/>
    <property type="match status" value="1"/>
</dbReference>
<feature type="binding site" description="covalent" evidence="14">
    <location>
        <position position="335"/>
    </location>
    <ligand>
        <name>heme c</name>
        <dbReference type="ChEBI" id="CHEBI:61717"/>
        <label>5</label>
    </ligand>
</feature>
<protein>
    <recommendedName>
        <fullName evidence="14">Cytochrome c-552</fullName>
        <ecNumber evidence="14">1.7.2.2</ecNumber>
    </recommendedName>
    <alternativeName>
        <fullName evidence="14">Ammonia-forming cytochrome c nitrite reductase</fullName>
        <shortName evidence="14">Cytochrome c nitrite reductase</shortName>
    </alternativeName>
</protein>
<feature type="transmembrane region" description="Helical" evidence="15">
    <location>
        <begin position="12"/>
        <end position="34"/>
    </location>
</feature>
<evidence type="ECO:0000256" key="6">
    <source>
        <dbReference type="ARBA" id="ARBA00022723"/>
    </source>
</evidence>
<dbReference type="InterPro" id="IPR017570">
    <property type="entry name" value="Cyt_c_NO2Rdtase_formate-dep"/>
</dbReference>
<dbReference type="AlphaFoldDB" id="A0A2U1FSS1"/>
<dbReference type="GO" id="GO:0005509">
    <property type="term" value="F:calcium ion binding"/>
    <property type="evidence" value="ECO:0007669"/>
    <property type="project" value="UniProtKB-UniRule"/>
</dbReference>
<dbReference type="HAMAP" id="MF_01182">
    <property type="entry name" value="Cytochrom_C552"/>
    <property type="match status" value="1"/>
</dbReference>
<feature type="binding site" evidence="14">
    <location>
        <position position="234"/>
    </location>
    <ligand>
        <name>Ca(2+)</name>
        <dbReference type="ChEBI" id="CHEBI:29108"/>
    </ligand>
</feature>
<gene>
    <name evidence="14" type="primary">nrfA</name>
    <name evidence="16" type="ORF">C7382_101157</name>
</gene>
<feature type="binding site" evidence="14">
    <location>
        <position position="280"/>
    </location>
    <ligand>
        <name>Ca(2+)</name>
        <dbReference type="ChEBI" id="CHEBI:29108"/>
    </ligand>
</feature>
<keyword evidence="5 14" id="KW-0349">Heme</keyword>
<evidence type="ECO:0000256" key="9">
    <source>
        <dbReference type="ARBA" id="ARBA00022837"/>
    </source>
</evidence>
<dbReference type="RefSeq" id="WP_116678402.1">
    <property type="nucleotide sequence ID" value="NZ_JBGXZY010000117.1"/>
</dbReference>
<evidence type="ECO:0000256" key="15">
    <source>
        <dbReference type="SAM" id="Phobius"/>
    </source>
</evidence>
<evidence type="ECO:0000256" key="4">
    <source>
        <dbReference type="ARBA" id="ARBA00022448"/>
    </source>
</evidence>
<proteinExistence type="inferred from homology"/>
<feature type="binding site" description="axial binding residue" evidence="14">
    <location>
        <position position="411"/>
    </location>
    <ligand>
        <name>heme c</name>
        <dbReference type="ChEBI" id="CHEBI:61717"/>
        <label>4</label>
    </ligand>
    <ligandPart>
        <name>Fe</name>
        <dbReference type="ChEBI" id="CHEBI:18248"/>
    </ligandPart>
</feature>
<keyword evidence="7 14" id="KW-0732">Signal</keyword>
<dbReference type="CDD" id="cd00548">
    <property type="entry name" value="NrfA-like"/>
    <property type="match status" value="1"/>
</dbReference>
<feature type="binding site" description="covalent" evidence="14">
    <location>
        <position position="301"/>
    </location>
    <ligand>
        <name>heme c</name>
        <dbReference type="ChEBI" id="CHEBI:61717"/>
        <label>4</label>
    </ligand>
</feature>
<dbReference type="GO" id="GO:0005506">
    <property type="term" value="F:iron ion binding"/>
    <property type="evidence" value="ECO:0007669"/>
    <property type="project" value="UniProtKB-UniRule"/>
</dbReference>
<comment type="function">
    <text evidence="14">Catalyzes the reduction of nitrite to ammonia, consuming six electrons in the process.</text>
</comment>
<evidence type="ECO:0000313" key="16">
    <source>
        <dbReference type="EMBL" id="PVZ15224.1"/>
    </source>
</evidence>
<evidence type="ECO:0000256" key="12">
    <source>
        <dbReference type="ARBA" id="ARBA00023004"/>
    </source>
</evidence>
<dbReference type="InterPro" id="IPR003321">
    <property type="entry name" value="Cyt_c552"/>
</dbReference>
<keyword evidence="17" id="KW-1185">Reference proteome</keyword>
<dbReference type="OrthoDB" id="9780421at2"/>
<feature type="binding site" evidence="14">
    <location>
        <position position="235"/>
    </location>
    <ligand>
        <name>substrate</name>
    </ligand>
</feature>
<feature type="binding site" evidence="14">
    <location>
        <position position="282"/>
    </location>
    <ligand>
        <name>Ca(2+)</name>
        <dbReference type="ChEBI" id="CHEBI:29108"/>
    </ligand>
</feature>
<keyword evidence="6 14" id="KW-0479">Metal-binding</keyword>
<evidence type="ECO:0000256" key="13">
    <source>
        <dbReference type="ARBA" id="ARBA00049131"/>
    </source>
</evidence>
<feature type="binding site" description="axial binding residue" evidence="14">
    <location>
        <position position="190"/>
    </location>
    <ligand>
        <name>heme c</name>
        <dbReference type="ChEBI" id="CHEBI:61717"/>
        <label>2</label>
    </ligand>
    <ligandPart>
        <name>Fe</name>
        <dbReference type="ChEBI" id="CHEBI:18248"/>
    </ligandPart>
</feature>
<evidence type="ECO:0000256" key="1">
    <source>
        <dbReference type="ARBA" id="ARBA00004418"/>
    </source>
</evidence>
<dbReference type="PANTHER" id="PTHR30633">
    <property type="entry name" value="CYTOCHROME C-552 RESPIRATORY NITRITE REDUCTASE"/>
    <property type="match status" value="1"/>
</dbReference>
<dbReference type="GO" id="GO:0019645">
    <property type="term" value="P:anaerobic electron transport chain"/>
    <property type="evidence" value="ECO:0007669"/>
    <property type="project" value="TreeGrafter"/>
</dbReference>
<dbReference type="GO" id="GO:0020037">
    <property type="term" value="F:heme binding"/>
    <property type="evidence" value="ECO:0007669"/>
    <property type="project" value="InterPro"/>
</dbReference>
<dbReference type="GO" id="GO:0030288">
    <property type="term" value="C:outer membrane-bounded periplasmic space"/>
    <property type="evidence" value="ECO:0007669"/>
    <property type="project" value="TreeGrafter"/>
</dbReference>
<name>A0A2U1FSS1_9PORP</name>
<dbReference type="Gene3D" id="1.10.1130.10">
    <property type="entry name" value="Flavocytochrome C3, Chain A"/>
    <property type="match status" value="1"/>
</dbReference>
<dbReference type="GO" id="GO:0042279">
    <property type="term" value="F:nitrite reductase (cytochrome, ammonia-forming) activity"/>
    <property type="evidence" value="ECO:0007669"/>
    <property type="project" value="UniProtKB-UniRule"/>
</dbReference>
<accession>A0A2U1FSS1</accession>
<feature type="binding site" description="covalent" evidence="14">
    <location>
        <position position="231"/>
    </location>
    <ligand>
        <name>heme c</name>
        <dbReference type="ChEBI" id="CHEBI:61717"/>
        <label>3</label>
    </ligand>
</feature>
<evidence type="ECO:0000256" key="8">
    <source>
        <dbReference type="ARBA" id="ARBA00022764"/>
    </source>
</evidence>
<feature type="binding site" description="axial binding residue" evidence="14">
    <location>
        <position position="294"/>
    </location>
    <ligand>
        <name>heme c</name>
        <dbReference type="ChEBI" id="CHEBI:61717"/>
        <label>5</label>
    </ligand>
    <ligandPart>
        <name>Fe</name>
        <dbReference type="ChEBI" id="CHEBI:18248"/>
    </ligandPart>
</feature>
<dbReference type="InterPro" id="IPR036280">
    <property type="entry name" value="Multihaem_cyt_sf"/>
</dbReference>
<feature type="binding site" description="covalent" evidence="14">
    <location>
        <position position="189"/>
    </location>
    <ligand>
        <name>heme c</name>
        <dbReference type="ChEBI" id="CHEBI:61717"/>
        <label>2</label>
    </ligand>
</feature>
<comment type="subcellular location">
    <subcellularLocation>
        <location evidence="1 14">Periplasm</location>
    </subcellularLocation>
</comment>
<feature type="binding site" description="axial binding residue" evidence="14">
    <location>
        <position position="232"/>
    </location>
    <ligand>
        <name>heme c</name>
        <dbReference type="ChEBI" id="CHEBI:61717"/>
        <label>3</label>
    </ligand>
    <ligandPart>
        <name>Fe</name>
        <dbReference type="ChEBI" id="CHEBI:18248"/>
    </ligandPart>
</feature>
<keyword evidence="11 14" id="KW-0560">Oxidoreductase</keyword>
<keyword evidence="12 14" id="KW-0408">Iron</keyword>
<evidence type="ECO:0000256" key="7">
    <source>
        <dbReference type="ARBA" id="ARBA00022729"/>
    </source>
</evidence>
<evidence type="ECO:0000256" key="14">
    <source>
        <dbReference type="HAMAP-Rule" id="MF_01182"/>
    </source>
</evidence>
<dbReference type="GeneID" id="94549857"/>
<keyword evidence="15" id="KW-0472">Membrane</keyword>
<comment type="similarity">
    <text evidence="3 14">Belongs to the cytochrome c-552 family.</text>
</comment>
<comment type="cofactor">
    <cofactor evidence="14">
        <name>Ca(2+)</name>
        <dbReference type="ChEBI" id="CHEBI:29108"/>
    </cofactor>
    <text evidence="14">Binds 1 Ca(2+) ion per monomer.</text>
</comment>
<reference evidence="16 17" key="1">
    <citation type="submission" date="2018-04" db="EMBL/GenBank/DDBJ databases">
        <title>Genomic Encyclopedia of Type Strains, Phase IV (KMG-IV): sequencing the most valuable type-strain genomes for metagenomic binning, comparative biology and taxonomic classification.</title>
        <authorList>
            <person name="Goeker M."/>
        </authorList>
    </citation>
    <scope>NUCLEOTIDE SEQUENCE [LARGE SCALE GENOMIC DNA]</scope>
    <source>
        <strain evidence="16 17">DSM 28520</strain>
    </source>
</reference>
<feature type="binding site" description="covalent" evidence="14">
    <location>
        <position position="332"/>
    </location>
    <ligand>
        <name>heme c</name>
        <dbReference type="ChEBI" id="CHEBI:61717"/>
        <label>5</label>
    </ligand>
</feature>
<dbReference type="Gene3D" id="1.20.140.10">
    <property type="entry name" value="Butyryl-CoA Dehydrogenase, subunit A, domain 3"/>
    <property type="match status" value="1"/>
</dbReference>
<dbReference type="Pfam" id="PF02335">
    <property type="entry name" value="Cytochrom_C552"/>
    <property type="match status" value="1"/>
</dbReference>
<feature type="binding site" description="covalent" evidence="14">
    <location>
        <position position="304"/>
    </location>
    <ligand>
        <name>heme c</name>
        <dbReference type="ChEBI" id="CHEBI:61717"/>
        <label>4</label>
    </ligand>
</feature>
<keyword evidence="4 14" id="KW-0813">Transport</keyword>
<feature type="binding site" description="covalent" evidence="14">
    <location>
        <position position="148"/>
    </location>
    <ligand>
        <name>heme c</name>
        <dbReference type="ChEBI" id="CHEBI:61717"/>
        <label>1</label>
    </ligand>
</feature>
<dbReference type="NCBIfam" id="NF008339">
    <property type="entry name" value="PRK11125.1"/>
    <property type="match status" value="1"/>
</dbReference>
<dbReference type="EC" id="1.7.2.2" evidence="14"/>
<feature type="binding site" description="axial binding residue" evidence="14">
    <location>
        <position position="336"/>
    </location>
    <ligand>
        <name>heme c</name>
        <dbReference type="ChEBI" id="CHEBI:61717"/>
        <label>5</label>
    </ligand>
    <ligandPart>
        <name>Fe</name>
        <dbReference type="ChEBI" id="CHEBI:18248"/>
    </ligandPart>
</feature>
<dbReference type="UniPathway" id="UPA00653"/>
<feature type="binding site" description="covalent" evidence="14">
    <location>
        <position position="151"/>
    </location>
    <ligand>
        <name>heme c</name>
        <dbReference type="ChEBI" id="CHEBI:61717"/>
        <label>1</label>
    </ligand>
</feature>
<evidence type="ECO:0000256" key="5">
    <source>
        <dbReference type="ARBA" id="ARBA00022617"/>
    </source>
</evidence>
<dbReference type="PANTHER" id="PTHR30633:SF0">
    <property type="entry name" value="CYTOCHROME C-552"/>
    <property type="match status" value="1"/>
</dbReference>
<feature type="binding site" description="axial binding residue" evidence="14">
    <location>
        <position position="152"/>
    </location>
    <ligand>
        <name>heme c</name>
        <dbReference type="ChEBI" id="CHEBI:61717"/>
        <label>1</label>
    </ligand>
    <ligandPart>
        <name>Fe</name>
        <dbReference type="ChEBI" id="CHEBI:18248"/>
    </ligandPart>
</feature>
<feature type="binding site" description="axial binding residue" evidence="14">
    <location>
        <position position="119"/>
    </location>
    <ligand>
        <name>heme c</name>
        <dbReference type="ChEBI" id="CHEBI:61717"/>
        <label>3</label>
    </ligand>
    <ligandPart>
        <name>Fe</name>
        <dbReference type="ChEBI" id="CHEBI:18248"/>
    </ligandPart>
</feature>
<feature type="binding site" description="axial binding residue" evidence="14">
    <location>
        <position position="305"/>
    </location>
    <ligand>
        <name>heme c</name>
        <dbReference type="ChEBI" id="CHEBI:61717"/>
        <label>4</label>
    </ligand>
    <ligandPart>
        <name>Fe</name>
        <dbReference type="ChEBI" id="CHEBI:18248"/>
    </ligandPart>
</feature>
<evidence type="ECO:0000256" key="3">
    <source>
        <dbReference type="ARBA" id="ARBA00009288"/>
    </source>
</evidence>
<feature type="binding site" description="covalent" evidence="14">
    <location>
        <position position="228"/>
    </location>
    <ligand>
        <name>heme c</name>
        <dbReference type="ChEBI" id="CHEBI:61717"/>
        <label>3</label>
    </ligand>
</feature>
<keyword evidence="8 14" id="KW-0574">Periplasm</keyword>
<dbReference type="EMBL" id="QEKY01000001">
    <property type="protein sequence ID" value="PVZ15224.1"/>
    <property type="molecule type" value="Genomic_DNA"/>
</dbReference>
<evidence type="ECO:0000256" key="11">
    <source>
        <dbReference type="ARBA" id="ARBA00023002"/>
    </source>
</evidence>
<comment type="catalytic activity">
    <reaction evidence="13 14">
        <text>6 Fe(III)-[cytochrome c] + NH4(+) + 2 H2O = 6 Fe(II)-[cytochrome c] + nitrite + 8 H(+)</text>
        <dbReference type="Rhea" id="RHEA:13089"/>
        <dbReference type="Rhea" id="RHEA-COMP:10350"/>
        <dbReference type="Rhea" id="RHEA-COMP:14399"/>
        <dbReference type="ChEBI" id="CHEBI:15377"/>
        <dbReference type="ChEBI" id="CHEBI:15378"/>
        <dbReference type="ChEBI" id="CHEBI:16301"/>
        <dbReference type="ChEBI" id="CHEBI:28938"/>
        <dbReference type="ChEBI" id="CHEBI:29033"/>
        <dbReference type="ChEBI" id="CHEBI:29034"/>
        <dbReference type="EC" id="1.7.2.2"/>
    </reaction>
</comment>
<keyword evidence="9 14" id="KW-0106">Calcium</keyword>
<keyword evidence="15" id="KW-1133">Transmembrane helix</keyword>
<dbReference type="FunFam" id="1.20.140.10:FF:000014">
    <property type="entry name" value="Cytochrome c-552"/>
    <property type="match status" value="1"/>
</dbReference>
<sequence length="498" mass="57440">MKDKERKLKPWQGWLLFGGSMVIVFCLGLLAASITERRAEIQSIYANKKDKIAPFESRNEMYKGNYPREYETWTQTADTTFRSEFNGSQALDVLAQRPNMVIFWAGYAFSREYTSPRGHMHAIEDMSRTLRTGHPGIDGADDMQPATCWTCKSPDVPRLMQAVGVDEFYKTKWSRFGSEVVNPIGCADCHDPETMNLHISRPALVEAFQRQGRDITKATHQEMRSLVCAQCHVEYFFKGDGKYLTFPWDKGTTMEDIERYYDESEYYDYIHTLSRTPILKAQHPDFEIAQQGIHAQRGVSCADCHMPYISQGGVKFSDHHITSPLAHMDRTCQVCHRESEEVLRQNVYDRQRKANEIRNQLETELAKAHIEAQFAWGKGVTEQEMQPVLKYIRQSQWRWDYAVASHGASFHAPQEITRILGSGLERAMQARIEVARVLARHGYTQEVPMPDISTKEKAQKYIGLDMDKLHKNKKQFIETVIPQWLKEAKEKGRLVAAR</sequence>
<comment type="cofactor">
    <cofactor evidence="14">
        <name>heme c</name>
        <dbReference type="ChEBI" id="CHEBI:61717"/>
    </cofactor>
    <text evidence="14">Binds 5 heme c groups covalently per monomer.</text>
</comment>
<feature type="binding site" description="covalent" evidence="14">
    <location>
        <position position="186"/>
    </location>
    <ligand>
        <name>heme c</name>
        <dbReference type="ChEBI" id="CHEBI:61717"/>
        <label>2</label>
    </ligand>
</feature>